<evidence type="ECO:0000313" key="2">
    <source>
        <dbReference type="EMBL" id="MBR7829157.1"/>
    </source>
</evidence>
<dbReference type="AlphaFoldDB" id="A0A941ED74"/>
<protein>
    <recommendedName>
        <fullName evidence="1">DUF6884 domain-containing protein</fullName>
    </recommendedName>
</protein>
<dbReference type="RefSeq" id="WP_212520292.1">
    <property type="nucleotide sequence ID" value="NZ_JAGSOH010000076.1"/>
</dbReference>
<comment type="caution">
    <text evidence="2">The sequence shown here is derived from an EMBL/GenBank/DDBJ whole genome shotgun (WGS) entry which is preliminary data.</text>
</comment>
<reference evidence="2" key="1">
    <citation type="submission" date="2021-04" db="EMBL/GenBank/DDBJ databases">
        <title>Genome based classification of Actinospica acidithermotolerans sp. nov., an actinobacterium isolated from an Indonesian hot spring.</title>
        <authorList>
            <person name="Kusuma A.B."/>
            <person name="Putra K.E."/>
            <person name="Nafisah S."/>
            <person name="Loh J."/>
            <person name="Nouioui I."/>
            <person name="Goodfellow M."/>
        </authorList>
    </citation>
    <scope>NUCLEOTIDE SEQUENCE</scope>
    <source>
        <strain evidence="2">MGRD01-02</strain>
    </source>
</reference>
<dbReference type="EMBL" id="JAGSOH010000076">
    <property type="protein sequence ID" value="MBR7829157.1"/>
    <property type="molecule type" value="Genomic_DNA"/>
</dbReference>
<evidence type="ECO:0000259" key="1">
    <source>
        <dbReference type="Pfam" id="PF21818"/>
    </source>
</evidence>
<dbReference type="InterPro" id="IPR049251">
    <property type="entry name" value="DUF6884"/>
</dbReference>
<organism evidence="2 3">
    <name type="scientific">Actinospica acidithermotolerans</name>
    <dbReference type="NCBI Taxonomy" id="2828514"/>
    <lineage>
        <taxon>Bacteria</taxon>
        <taxon>Bacillati</taxon>
        <taxon>Actinomycetota</taxon>
        <taxon>Actinomycetes</taxon>
        <taxon>Catenulisporales</taxon>
        <taxon>Actinospicaceae</taxon>
        <taxon>Actinospica</taxon>
    </lineage>
</organism>
<dbReference type="Proteomes" id="UP000676325">
    <property type="component" value="Unassembled WGS sequence"/>
</dbReference>
<proteinExistence type="predicted"/>
<evidence type="ECO:0000313" key="3">
    <source>
        <dbReference type="Proteomes" id="UP000676325"/>
    </source>
</evidence>
<name>A0A941ED74_9ACTN</name>
<sequence length="157" mass="16146">MPMHPGAGSASPSAASSAASSTAASVILVGGGSAQLSEPAAARDLYVSPQFVRRRARAEASGVPWFVVSGRWGLLAPGDVLAPYSFSLAEQSVNYQRAWGRFVAEQLCALRPLGRGDVVEISAGSAYTAALTAPIEFLGARVRRATVGASDAGDEPR</sequence>
<dbReference type="Pfam" id="PF21818">
    <property type="entry name" value="DUF6884"/>
    <property type="match status" value="1"/>
</dbReference>
<keyword evidence="3" id="KW-1185">Reference proteome</keyword>
<accession>A0A941ED74</accession>
<gene>
    <name evidence="2" type="ORF">KDK95_22810</name>
</gene>
<feature type="domain" description="DUF6884" evidence="1">
    <location>
        <begin position="26"/>
        <end position="142"/>
    </location>
</feature>